<comment type="caution">
    <text evidence="4">The sequence shown here is derived from an EMBL/GenBank/DDBJ whole genome shotgun (WGS) entry which is preliminary data.</text>
</comment>
<evidence type="ECO:0000313" key="4">
    <source>
        <dbReference type="EMBL" id="KAK7462220.1"/>
    </source>
</evidence>
<gene>
    <name evidence="4" type="ORF">VKT23_007825</name>
</gene>
<proteinExistence type="inferred from homology"/>
<dbReference type="PANTHER" id="PTHR24320">
    <property type="entry name" value="RETINOL DEHYDROGENASE"/>
    <property type="match status" value="1"/>
</dbReference>
<reference evidence="4 5" key="1">
    <citation type="submission" date="2024-01" db="EMBL/GenBank/DDBJ databases">
        <title>A draft genome for the cacao thread blight pathogen Marasmiellus scandens.</title>
        <authorList>
            <person name="Baruah I.K."/>
            <person name="Leung J."/>
            <person name="Bukari Y."/>
            <person name="Amoako-Attah I."/>
            <person name="Meinhardt L.W."/>
            <person name="Bailey B.A."/>
            <person name="Cohen S.P."/>
        </authorList>
    </citation>
    <scope>NUCLEOTIDE SEQUENCE [LARGE SCALE GENOMIC DNA]</scope>
    <source>
        <strain evidence="4 5">GH-19</strain>
    </source>
</reference>
<evidence type="ECO:0000313" key="5">
    <source>
        <dbReference type="Proteomes" id="UP001498398"/>
    </source>
</evidence>
<protein>
    <submittedName>
        <fullName evidence="4">Uncharacterized protein</fullName>
    </submittedName>
</protein>
<sequence length="209" mass="23364">MEFEKITDMTEKIVIVTGGSAGLGKPTVKALLEKNATVYLEARDEKKSQAVIDEYAKITGKAAIFLKVDLADLRSVKALVKEFLKCVLSFNETWFSNSKETKLHISYNNGGVLMTPMDKVSFATNVLGHFYLTKLLLPTPISTAESISDKVRVVTLSSSVPYLAKYEFNMASLKDGPERRKMNPMTMYPQSKTVSISSTYPFPVRLIYR</sequence>
<dbReference type="Proteomes" id="UP001498398">
    <property type="component" value="Unassembled WGS sequence"/>
</dbReference>
<dbReference type="PANTHER" id="PTHR24320:SF282">
    <property type="entry name" value="WW DOMAIN-CONTAINING OXIDOREDUCTASE"/>
    <property type="match status" value="1"/>
</dbReference>
<keyword evidence="5" id="KW-1185">Reference proteome</keyword>
<evidence type="ECO:0000256" key="3">
    <source>
        <dbReference type="ARBA" id="ARBA00023002"/>
    </source>
</evidence>
<keyword evidence="2" id="KW-0521">NADP</keyword>
<dbReference type="EMBL" id="JBANRG010000011">
    <property type="protein sequence ID" value="KAK7462220.1"/>
    <property type="molecule type" value="Genomic_DNA"/>
</dbReference>
<accession>A0ABR1JKP0</accession>
<dbReference type="Pfam" id="PF00106">
    <property type="entry name" value="adh_short"/>
    <property type="match status" value="1"/>
</dbReference>
<keyword evidence="3" id="KW-0560">Oxidoreductase</keyword>
<dbReference type="Gene3D" id="3.40.50.720">
    <property type="entry name" value="NAD(P)-binding Rossmann-like Domain"/>
    <property type="match status" value="1"/>
</dbReference>
<evidence type="ECO:0000256" key="2">
    <source>
        <dbReference type="ARBA" id="ARBA00022857"/>
    </source>
</evidence>
<name>A0ABR1JKP0_9AGAR</name>
<dbReference type="InterPro" id="IPR002347">
    <property type="entry name" value="SDR_fam"/>
</dbReference>
<dbReference type="InterPro" id="IPR036291">
    <property type="entry name" value="NAD(P)-bd_dom_sf"/>
</dbReference>
<comment type="similarity">
    <text evidence="1">Belongs to the short-chain dehydrogenases/reductases (SDR) family.</text>
</comment>
<evidence type="ECO:0000256" key="1">
    <source>
        <dbReference type="ARBA" id="ARBA00006484"/>
    </source>
</evidence>
<organism evidence="4 5">
    <name type="scientific">Marasmiellus scandens</name>
    <dbReference type="NCBI Taxonomy" id="2682957"/>
    <lineage>
        <taxon>Eukaryota</taxon>
        <taxon>Fungi</taxon>
        <taxon>Dikarya</taxon>
        <taxon>Basidiomycota</taxon>
        <taxon>Agaricomycotina</taxon>
        <taxon>Agaricomycetes</taxon>
        <taxon>Agaricomycetidae</taxon>
        <taxon>Agaricales</taxon>
        <taxon>Marasmiineae</taxon>
        <taxon>Omphalotaceae</taxon>
        <taxon>Marasmiellus</taxon>
    </lineage>
</organism>
<dbReference type="SUPFAM" id="SSF51735">
    <property type="entry name" value="NAD(P)-binding Rossmann-fold domains"/>
    <property type="match status" value="1"/>
</dbReference>